<dbReference type="Proteomes" id="UP000295008">
    <property type="component" value="Unassembled WGS sequence"/>
</dbReference>
<dbReference type="PANTHER" id="PTHR43278">
    <property type="entry name" value="NAD(P)H-DEPENDENT FMN-CONTAINING OXIDOREDUCTASE YWQN-RELATED"/>
    <property type="match status" value="1"/>
</dbReference>
<keyword evidence="2" id="KW-0288">FMN</keyword>
<dbReference type="PANTHER" id="PTHR43278:SF2">
    <property type="entry name" value="IRON-SULFUR FLAVOPROTEIN"/>
    <property type="match status" value="1"/>
</dbReference>
<evidence type="ECO:0000313" key="4">
    <source>
        <dbReference type="EMBL" id="TCL76365.1"/>
    </source>
</evidence>
<dbReference type="AlphaFoldDB" id="A0A4R1SA40"/>
<name>A0A4R1SA40_HYDET</name>
<reference evidence="4 5" key="1">
    <citation type="submission" date="2019-03" db="EMBL/GenBank/DDBJ databases">
        <title>Genomic Encyclopedia of Type Strains, Phase IV (KMG-IV): sequencing the most valuable type-strain genomes for metagenomic binning, comparative biology and taxonomic classification.</title>
        <authorList>
            <person name="Goeker M."/>
        </authorList>
    </citation>
    <scope>NUCLEOTIDE SEQUENCE [LARGE SCALE GENOMIC DNA]</scope>
    <source>
        <strain evidence="4 5">LX-B</strain>
    </source>
</reference>
<dbReference type="SUPFAM" id="SSF52218">
    <property type="entry name" value="Flavoproteins"/>
    <property type="match status" value="2"/>
</dbReference>
<evidence type="ECO:0000259" key="3">
    <source>
        <dbReference type="Pfam" id="PF03358"/>
    </source>
</evidence>
<evidence type="ECO:0000256" key="2">
    <source>
        <dbReference type="ARBA" id="ARBA00022643"/>
    </source>
</evidence>
<dbReference type="GO" id="GO:0016491">
    <property type="term" value="F:oxidoreductase activity"/>
    <property type="evidence" value="ECO:0007669"/>
    <property type="project" value="InterPro"/>
</dbReference>
<evidence type="ECO:0000313" key="5">
    <source>
        <dbReference type="Proteomes" id="UP000295008"/>
    </source>
</evidence>
<dbReference type="InterPro" id="IPR029039">
    <property type="entry name" value="Flavoprotein-like_sf"/>
</dbReference>
<comment type="caution">
    <text evidence="4">The sequence shown here is derived from an EMBL/GenBank/DDBJ whole genome shotgun (WGS) entry which is preliminary data.</text>
</comment>
<gene>
    <name evidence="4" type="ORF">EDC14_1002123</name>
</gene>
<keyword evidence="5" id="KW-1185">Reference proteome</keyword>
<feature type="domain" description="NADPH-dependent FMN reductase-like" evidence="3">
    <location>
        <begin position="1"/>
        <end position="108"/>
    </location>
</feature>
<keyword evidence="1" id="KW-0285">Flavoprotein</keyword>
<accession>A0A4R1SA40</accession>
<dbReference type="RefSeq" id="WP_132012551.1">
    <property type="nucleotide sequence ID" value="NZ_SLUN01000002.1"/>
</dbReference>
<dbReference type="InterPro" id="IPR051796">
    <property type="entry name" value="ISF_SsuE-like"/>
</dbReference>
<dbReference type="EMBL" id="SLUN01000002">
    <property type="protein sequence ID" value="TCL76365.1"/>
    <property type="molecule type" value="Genomic_DNA"/>
</dbReference>
<proteinExistence type="predicted"/>
<dbReference type="Gene3D" id="3.40.50.360">
    <property type="match status" value="2"/>
</dbReference>
<organism evidence="4 5">
    <name type="scientific">Hydrogenispora ethanolica</name>
    <dbReference type="NCBI Taxonomy" id="1082276"/>
    <lineage>
        <taxon>Bacteria</taxon>
        <taxon>Bacillati</taxon>
        <taxon>Bacillota</taxon>
        <taxon>Hydrogenispora</taxon>
    </lineage>
</organism>
<dbReference type="Pfam" id="PF03358">
    <property type="entry name" value="FMN_red"/>
    <property type="match status" value="1"/>
</dbReference>
<sequence length="459" mass="52196">MQITVLNGSPKGEISVTLQYVRYLQKAFPEHQFKIFHIAQSIRQLEKEPSLFEEVIAAVAAADGVLWAFPLYIFLVHADYKRFIELIRERGAAAAFRHKYAAALSTSIHFYDHTAHNYIQAVCDDLEMKYTGYFAAEMDDLLKEELRKQFHCFAAGFFHDIAVQAPTARRYQPLPPAMPAYLPGPSQAGPRVALRGHRVVIVADAAGSDTNLGKMLAKFESCFSEPVERLQLDTLKINGGCLGCIRCGYDNVCVYGDSDDVRQAYQKLEAADIVVYAGTIVDRYFSSRWKLFIDRRFEKTHQPLFTGKQFAYIISGPLSQLPNLTEILHSTAEYDRANLAGVVTDEAGSGAEIDALLADLAERLVRLADQQYVPPATFRGVAATVIFRDAIWGRLRFVFQGDHRYFKRHGFYDFPQQQWGQRFFNGFMTVLFRIPPVRRVIQRETKQQMIAHFQKVLKP</sequence>
<evidence type="ECO:0000256" key="1">
    <source>
        <dbReference type="ARBA" id="ARBA00022630"/>
    </source>
</evidence>
<protein>
    <submittedName>
        <fullName evidence="4">NADPH-dependent FMN reductase</fullName>
    </submittedName>
</protein>
<dbReference type="OrthoDB" id="5410524at2"/>
<dbReference type="InterPro" id="IPR005025">
    <property type="entry name" value="FMN_Rdtase-like_dom"/>
</dbReference>